<evidence type="ECO:0000256" key="1">
    <source>
        <dbReference type="ARBA" id="ARBA00004141"/>
    </source>
</evidence>
<protein>
    <recommendedName>
        <fullName evidence="11">Heme A synthase</fullName>
        <shortName evidence="11">HAS</shortName>
        <ecNumber evidence="11">1.17.99.9</ecNumber>
    </recommendedName>
    <alternativeName>
        <fullName evidence="11">Cytochrome aa3-controlling protein</fullName>
    </alternativeName>
</protein>
<evidence type="ECO:0000313" key="12">
    <source>
        <dbReference type="EMBL" id="RTQ95427.1"/>
    </source>
</evidence>
<dbReference type="AlphaFoldDB" id="A0A3S0JTU4"/>
<dbReference type="RefSeq" id="WP_126292904.1">
    <property type="nucleotide sequence ID" value="NZ_CP185866.1"/>
</dbReference>
<dbReference type="OrthoDB" id="9816428at2"/>
<accession>A0A3S0JTU4</accession>
<feature type="transmembrane region" description="Helical" evidence="11">
    <location>
        <begin position="12"/>
        <end position="30"/>
    </location>
</feature>
<evidence type="ECO:0000256" key="11">
    <source>
        <dbReference type="HAMAP-Rule" id="MF_01664"/>
    </source>
</evidence>
<dbReference type="EMBL" id="RXNR01000006">
    <property type="protein sequence ID" value="RTQ95427.1"/>
    <property type="molecule type" value="Genomic_DNA"/>
</dbReference>
<proteinExistence type="inferred from homology"/>
<dbReference type="HAMAP" id="MF_01664">
    <property type="entry name" value="HemeA_synth_type1"/>
    <property type="match status" value="1"/>
</dbReference>
<keyword evidence="7 11" id="KW-0408">Iron</keyword>
<keyword evidence="2 11" id="KW-1003">Cell membrane</keyword>
<keyword evidence="10" id="KW-1015">Disulfide bond</keyword>
<keyword evidence="8 11" id="KW-0350">Heme biosynthesis</keyword>
<keyword evidence="13" id="KW-1185">Reference proteome</keyword>
<evidence type="ECO:0000256" key="3">
    <source>
        <dbReference type="ARBA" id="ARBA00022692"/>
    </source>
</evidence>
<keyword evidence="9 11" id="KW-0472">Membrane</keyword>
<evidence type="ECO:0000256" key="6">
    <source>
        <dbReference type="ARBA" id="ARBA00023002"/>
    </source>
</evidence>
<feature type="transmembrane region" description="Helical" evidence="11">
    <location>
        <begin position="247"/>
        <end position="270"/>
    </location>
</feature>
<comment type="pathway">
    <text evidence="11">Porphyrin-containing compound metabolism; heme A biosynthesis; heme A from heme O: step 1/1.</text>
</comment>
<dbReference type="InterPro" id="IPR023755">
    <property type="entry name" value="HemeA_Synthase_type1"/>
</dbReference>
<feature type="transmembrane region" description="Helical" evidence="11">
    <location>
        <begin position="123"/>
        <end position="146"/>
    </location>
</feature>
<dbReference type="GO" id="GO:0006784">
    <property type="term" value="P:heme A biosynthetic process"/>
    <property type="evidence" value="ECO:0007669"/>
    <property type="project" value="UniProtKB-UniRule"/>
</dbReference>
<dbReference type="Proteomes" id="UP000276349">
    <property type="component" value="Unassembled WGS sequence"/>
</dbReference>
<evidence type="ECO:0000256" key="4">
    <source>
        <dbReference type="ARBA" id="ARBA00022723"/>
    </source>
</evidence>
<evidence type="ECO:0000256" key="9">
    <source>
        <dbReference type="ARBA" id="ARBA00023136"/>
    </source>
</evidence>
<evidence type="ECO:0000313" key="13">
    <source>
        <dbReference type="Proteomes" id="UP000276349"/>
    </source>
</evidence>
<feature type="transmembrane region" description="Helical" evidence="11">
    <location>
        <begin position="276"/>
        <end position="300"/>
    </location>
</feature>
<dbReference type="GO" id="GO:0005886">
    <property type="term" value="C:plasma membrane"/>
    <property type="evidence" value="ECO:0007669"/>
    <property type="project" value="UniProtKB-SubCell"/>
</dbReference>
<dbReference type="EC" id="1.17.99.9" evidence="11"/>
<organism evidence="12 13">
    <name type="scientific">Lysinibacillus telephonicus</name>
    <dbReference type="NCBI Taxonomy" id="1714840"/>
    <lineage>
        <taxon>Bacteria</taxon>
        <taxon>Bacillati</taxon>
        <taxon>Bacillota</taxon>
        <taxon>Bacilli</taxon>
        <taxon>Bacillales</taxon>
        <taxon>Bacillaceae</taxon>
        <taxon>Lysinibacillus</taxon>
    </lineage>
</organism>
<feature type="transmembrane region" description="Helical" evidence="11">
    <location>
        <begin position="217"/>
        <end position="235"/>
    </location>
</feature>
<evidence type="ECO:0000256" key="5">
    <source>
        <dbReference type="ARBA" id="ARBA00022989"/>
    </source>
</evidence>
<sequence>MQYKYSKLLKWIAFATTLGMLLILLGGALVTKTGSGLGCGRNWPDCNGSLIPKEITPEVLIEFSHRFVTGTVSILVLILVIWTWRALGHIREVKFLGFLAIFFLVAQALIGAAQVLWGQGDFILALHFGISLISFAAVLLLAMIVFEVDTKFDADKVFIAKHLKWHTIGVTLYSYIVVYTGALVRHTESSLVCLDWPFCNNEQPFALPDNMYVWVQMGHRFAVLLIFLWITYITIHAIKHYKDQRVIYWGWIIAFIIVVLQITAGMLIIFTRLNLIVSLLHSLFISLLFGLFCYMILLIARSSHNEKNKK</sequence>
<evidence type="ECO:0000256" key="2">
    <source>
        <dbReference type="ARBA" id="ARBA00022475"/>
    </source>
</evidence>
<comment type="cofactor">
    <cofactor evidence="11">
        <name>heme b</name>
        <dbReference type="ChEBI" id="CHEBI:60344"/>
    </cofactor>
</comment>
<comment type="subunit">
    <text evidence="11">Interacts with CtaB.</text>
</comment>
<dbReference type="InterPro" id="IPR003780">
    <property type="entry name" value="COX15/CtaA_fam"/>
</dbReference>
<comment type="function">
    <text evidence="11">Catalyzes the conversion of heme O to heme A by two successive hydroxylations of the methyl group at C8. The first hydroxylation forms heme I, the second hydroxylation results in an unstable dihydroxymethyl group, which spontaneously dehydrates, resulting in the formyl group of heme A.</text>
</comment>
<keyword evidence="4 11" id="KW-0479">Metal-binding</keyword>
<gene>
    <name evidence="11" type="primary">ctaA</name>
    <name evidence="12" type="ORF">EKG35_03335</name>
</gene>
<keyword evidence="5 11" id="KW-1133">Transmembrane helix</keyword>
<keyword evidence="3 11" id="KW-0812">Transmembrane</keyword>
<evidence type="ECO:0000256" key="8">
    <source>
        <dbReference type="ARBA" id="ARBA00023133"/>
    </source>
</evidence>
<feature type="transmembrane region" description="Helical" evidence="11">
    <location>
        <begin position="167"/>
        <end position="184"/>
    </location>
</feature>
<evidence type="ECO:0000256" key="7">
    <source>
        <dbReference type="ARBA" id="ARBA00023004"/>
    </source>
</evidence>
<feature type="transmembrane region" description="Helical" evidence="11">
    <location>
        <begin position="96"/>
        <end position="117"/>
    </location>
</feature>
<dbReference type="UniPathway" id="UPA00269">
    <property type="reaction ID" value="UER00713"/>
</dbReference>
<dbReference type="InterPro" id="IPR050450">
    <property type="entry name" value="COX15/CtaA_HemeA_synthase"/>
</dbReference>
<dbReference type="PANTHER" id="PTHR35457">
    <property type="entry name" value="HEME A SYNTHASE"/>
    <property type="match status" value="1"/>
</dbReference>
<feature type="binding site" description="axial binding residue" evidence="11">
    <location>
        <position position="281"/>
    </location>
    <ligand>
        <name>heme</name>
        <dbReference type="ChEBI" id="CHEBI:30413"/>
    </ligand>
    <ligandPart>
        <name>Fe</name>
        <dbReference type="ChEBI" id="CHEBI:18248"/>
    </ligandPart>
</feature>
<feature type="binding site" description="axial binding residue" evidence="11">
    <location>
        <position position="219"/>
    </location>
    <ligand>
        <name>heme</name>
        <dbReference type="ChEBI" id="CHEBI:30413"/>
    </ligand>
    <ligandPart>
        <name>Fe</name>
        <dbReference type="ChEBI" id="CHEBI:18248"/>
    </ligandPart>
</feature>
<dbReference type="Pfam" id="PF02628">
    <property type="entry name" value="COX15-CtaA"/>
    <property type="match status" value="1"/>
</dbReference>
<dbReference type="GO" id="GO:0046872">
    <property type="term" value="F:metal ion binding"/>
    <property type="evidence" value="ECO:0007669"/>
    <property type="project" value="UniProtKB-KW"/>
</dbReference>
<feature type="transmembrane region" description="Helical" evidence="11">
    <location>
        <begin position="67"/>
        <end position="84"/>
    </location>
</feature>
<dbReference type="PANTHER" id="PTHR35457:SF1">
    <property type="entry name" value="HEME A SYNTHASE"/>
    <property type="match status" value="1"/>
</dbReference>
<evidence type="ECO:0000256" key="10">
    <source>
        <dbReference type="ARBA" id="ARBA00023157"/>
    </source>
</evidence>
<comment type="caution">
    <text evidence="12">The sequence shown here is derived from an EMBL/GenBank/DDBJ whole genome shotgun (WGS) entry which is preliminary data.</text>
</comment>
<comment type="similarity">
    <text evidence="11">Belongs to the COX15/CtaA family. Type 1 subfamily.</text>
</comment>
<keyword evidence="6 11" id="KW-0560">Oxidoreductase</keyword>
<dbReference type="GO" id="GO:0120547">
    <property type="term" value="F:heme A synthase activity"/>
    <property type="evidence" value="ECO:0007669"/>
    <property type="project" value="UniProtKB-EC"/>
</dbReference>
<comment type="subcellular location">
    <subcellularLocation>
        <location evidence="11">Cell membrane</location>
        <topology evidence="11">Multi-pass membrane protein</topology>
    </subcellularLocation>
    <subcellularLocation>
        <location evidence="1">Membrane</location>
        <topology evidence="1">Multi-pass membrane protein</topology>
    </subcellularLocation>
</comment>
<comment type="catalytic activity">
    <reaction evidence="11">
        <text>Fe(II)-heme o + 2 A + H2O = Fe(II)-heme a + 2 AH2</text>
        <dbReference type="Rhea" id="RHEA:63388"/>
        <dbReference type="ChEBI" id="CHEBI:13193"/>
        <dbReference type="ChEBI" id="CHEBI:15377"/>
        <dbReference type="ChEBI" id="CHEBI:17499"/>
        <dbReference type="ChEBI" id="CHEBI:60530"/>
        <dbReference type="ChEBI" id="CHEBI:61715"/>
        <dbReference type="EC" id="1.17.99.9"/>
    </reaction>
</comment>
<reference evidence="12 13" key="1">
    <citation type="submission" date="2018-12" db="EMBL/GenBank/DDBJ databases">
        <authorList>
            <person name="Yu L."/>
        </authorList>
    </citation>
    <scope>NUCLEOTIDE SEQUENCE [LARGE SCALE GENOMIC DNA]</scope>
    <source>
        <strain evidence="12 13">S5H2222</strain>
    </source>
</reference>
<name>A0A3S0JTU4_9BACI</name>